<evidence type="ECO:0000313" key="5">
    <source>
        <dbReference type="Proteomes" id="UP001490365"/>
    </source>
</evidence>
<evidence type="ECO:0000259" key="3">
    <source>
        <dbReference type="PROSITE" id="PS50075"/>
    </source>
</evidence>
<feature type="domain" description="Carrier" evidence="3">
    <location>
        <begin position="8"/>
        <end position="83"/>
    </location>
</feature>
<evidence type="ECO:0000256" key="2">
    <source>
        <dbReference type="ARBA" id="ARBA00022553"/>
    </source>
</evidence>
<dbReference type="InterPro" id="IPR020806">
    <property type="entry name" value="PKS_PP-bd"/>
</dbReference>
<protein>
    <submittedName>
        <fullName evidence="4">Acyl carrier protein</fullName>
    </submittedName>
</protein>
<comment type="caution">
    <text evidence="4">The sequence shown here is derived from an EMBL/GenBank/DDBJ whole genome shotgun (WGS) entry which is preliminary data.</text>
</comment>
<dbReference type="Gene3D" id="1.10.1200.10">
    <property type="entry name" value="ACP-like"/>
    <property type="match status" value="1"/>
</dbReference>
<dbReference type="PROSITE" id="PS50075">
    <property type="entry name" value="CARRIER"/>
    <property type="match status" value="1"/>
</dbReference>
<evidence type="ECO:0000256" key="1">
    <source>
        <dbReference type="ARBA" id="ARBA00022450"/>
    </source>
</evidence>
<dbReference type="SMART" id="SM00823">
    <property type="entry name" value="PKS_PP"/>
    <property type="match status" value="1"/>
</dbReference>
<dbReference type="InterPro" id="IPR036736">
    <property type="entry name" value="ACP-like_sf"/>
</dbReference>
<dbReference type="SUPFAM" id="SSF47336">
    <property type="entry name" value="ACP-like"/>
    <property type="match status" value="1"/>
</dbReference>
<keyword evidence="1" id="KW-0596">Phosphopantetheine</keyword>
<keyword evidence="2" id="KW-0597">Phosphoprotein</keyword>
<dbReference type="InterPro" id="IPR009081">
    <property type="entry name" value="PP-bd_ACP"/>
</dbReference>
<name>A0ABV1TDN3_9ACTN</name>
<sequence length="85" mass="9420">MSEKVPTLNQNEVRQRILDWIGEELGDHHITGADNFLELGGHSMMAIELKARIAREYGLSISLADLFQRSISVVVARAEDGKATV</sequence>
<gene>
    <name evidence="4" type="ORF">ABT211_12705</name>
</gene>
<keyword evidence="5" id="KW-1185">Reference proteome</keyword>
<dbReference type="Proteomes" id="UP001490365">
    <property type="component" value="Unassembled WGS sequence"/>
</dbReference>
<evidence type="ECO:0000313" key="4">
    <source>
        <dbReference type="EMBL" id="MER6268147.1"/>
    </source>
</evidence>
<proteinExistence type="predicted"/>
<dbReference type="RefSeq" id="WP_351956775.1">
    <property type="nucleotide sequence ID" value="NZ_JBEOZM010000004.1"/>
</dbReference>
<dbReference type="Pfam" id="PF00550">
    <property type="entry name" value="PP-binding"/>
    <property type="match status" value="1"/>
</dbReference>
<reference evidence="4 5" key="1">
    <citation type="submission" date="2024-06" db="EMBL/GenBank/DDBJ databases">
        <title>The Natural Products Discovery Center: Release of the First 8490 Sequenced Strains for Exploring Actinobacteria Biosynthetic Diversity.</title>
        <authorList>
            <person name="Kalkreuter E."/>
            <person name="Kautsar S.A."/>
            <person name="Yang D."/>
            <person name="Bader C.D."/>
            <person name="Teijaro C.N."/>
            <person name="Fluegel L."/>
            <person name="Davis C.M."/>
            <person name="Simpson J.R."/>
            <person name="Lauterbach L."/>
            <person name="Steele A.D."/>
            <person name="Gui C."/>
            <person name="Meng S."/>
            <person name="Li G."/>
            <person name="Viehrig K."/>
            <person name="Ye F."/>
            <person name="Su P."/>
            <person name="Kiefer A.F."/>
            <person name="Nichols A."/>
            <person name="Cepeda A.J."/>
            <person name="Yan W."/>
            <person name="Fan B."/>
            <person name="Jiang Y."/>
            <person name="Adhikari A."/>
            <person name="Zheng C.-J."/>
            <person name="Schuster L."/>
            <person name="Cowan T.M."/>
            <person name="Smanski M.J."/>
            <person name="Chevrette M.G."/>
            <person name="De Carvalho L.P.S."/>
            <person name="Shen B."/>
        </authorList>
    </citation>
    <scope>NUCLEOTIDE SEQUENCE [LARGE SCALE GENOMIC DNA]</scope>
    <source>
        <strain evidence="4 5">NPDC001694</strain>
    </source>
</reference>
<organism evidence="4 5">
    <name type="scientific">Streptomyces sp. 900105755</name>
    <dbReference type="NCBI Taxonomy" id="3154389"/>
    <lineage>
        <taxon>Bacteria</taxon>
        <taxon>Bacillati</taxon>
        <taxon>Actinomycetota</taxon>
        <taxon>Actinomycetes</taxon>
        <taxon>Kitasatosporales</taxon>
        <taxon>Streptomycetaceae</taxon>
        <taxon>Streptomyces</taxon>
    </lineage>
</organism>
<accession>A0ABV1TDN3</accession>
<dbReference type="EMBL" id="JBEOZM010000004">
    <property type="protein sequence ID" value="MER6268147.1"/>
    <property type="molecule type" value="Genomic_DNA"/>
</dbReference>